<dbReference type="STRING" id="61424.A0A2T9YH97"/>
<evidence type="ECO:0000256" key="9">
    <source>
        <dbReference type="ARBA" id="ARBA00023136"/>
    </source>
</evidence>
<feature type="transmembrane region" description="Helical" evidence="10">
    <location>
        <begin position="12"/>
        <end position="33"/>
    </location>
</feature>
<dbReference type="InterPro" id="IPR012621">
    <property type="entry name" value="Tom7"/>
</dbReference>
<name>A0A2T9YH97_9FUNG</name>
<evidence type="ECO:0000256" key="4">
    <source>
        <dbReference type="ARBA" id="ARBA00022692"/>
    </source>
</evidence>
<accession>A0A2T9YH97</accession>
<evidence type="ECO:0000256" key="10">
    <source>
        <dbReference type="SAM" id="Phobius"/>
    </source>
</evidence>
<keyword evidence="7 10" id="KW-1133">Transmembrane helix</keyword>
<keyword evidence="9 10" id="KW-0472">Membrane</keyword>
<comment type="caution">
    <text evidence="11">The sequence shown here is derived from an EMBL/GenBank/DDBJ whole genome shotgun (WGS) entry which is preliminary data.</text>
</comment>
<keyword evidence="8" id="KW-0496">Mitochondrion</keyword>
<evidence type="ECO:0000313" key="12">
    <source>
        <dbReference type="Proteomes" id="UP000245699"/>
    </source>
</evidence>
<evidence type="ECO:0000256" key="8">
    <source>
        <dbReference type="ARBA" id="ARBA00023128"/>
    </source>
</evidence>
<evidence type="ECO:0000256" key="6">
    <source>
        <dbReference type="ARBA" id="ARBA00022927"/>
    </source>
</evidence>
<reference evidence="11 12" key="1">
    <citation type="journal article" date="2018" name="MBio">
        <title>Comparative Genomics Reveals the Core Gene Toolbox for the Fungus-Insect Symbiosis.</title>
        <authorList>
            <person name="Wang Y."/>
            <person name="Stata M."/>
            <person name="Wang W."/>
            <person name="Stajich J.E."/>
            <person name="White M.M."/>
            <person name="Moncalvo J.M."/>
        </authorList>
    </citation>
    <scope>NUCLEOTIDE SEQUENCE [LARGE SCALE GENOMIC DNA]</scope>
    <source>
        <strain evidence="11 12">AUS-77-4</strain>
    </source>
</reference>
<evidence type="ECO:0000313" key="11">
    <source>
        <dbReference type="EMBL" id="PVU91722.1"/>
    </source>
</evidence>
<evidence type="ECO:0000256" key="7">
    <source>
        <dbReference type="ARBA" id="ARBA00022989"/>
    </source>
</evidence>
<dbReference type="Proteomes" id="UP000245699">
    <property type="component" value="Unassembled WGS sequence"/>
</dbReference>
<keyword evidence="3" id="KW-0813">Transport</keyword>
<keyword evidence="4 10" id="KW-0812">Transmembrane</keyword>
<dbReference type="AlphaFoldDB" id="A0A2T9YH97"/>
<dbReference type="PANTHER" id="PTHR34944:SF2">
    <property type="entry name" value="MITOCHONDRIAL IMPORT RECEPTOR SUBUNIT TOM7"/>
    <property type="match status" value="1"/>
</dbReference>
<sequence>MNDFAKGVILKSIATGKFIFHWGYIPLIVYIGYKNSNPKPQLIRMISPMA</sequence>
<comment type="subcellular location">
    <subcellularLocation>
        <location evidence="1">Mitochondrion outer membrane</location>
        <topology evidence="1">Single-pass membrane protein</topology>
    </subcellularLocation>
</comment>
<protein>
    <recommendedName>
        <fullName evidence="13">Mitochondrial import receptor subunit TOM7</fullName>
    </recommendedName>
</protein>
<dbReference type="GO" id="GO:0045040">
    <property type="term" value="P:protein insertion into mitochondrial outer membrane"/>
    <property type="evidence" value="ECO:0007669"/>
    <property type="project" value="TreeGrafter"/>
</dbReference>
<evidence type="ECO:0000256" key="5">
    <source>
        <dbReference type="ARBA" id="ARBA00022787"/>
    </source>
</evidence>
<keyword evidence="5" id="KW-1000">Mitochondrion outer membrane</keyword>
<dbReference type="GO" id="GO:0005742">
    <property type="term" value="C:mitochondrial outer membrane translocase complex"/>
    <property type="evidence" value="ECO:0007669"/>
    <property type="project" value="InterPro"/>
</dbReference>
<gene>
    <name evidence="11" type="ORF">BB559_004026</name>
</gene>
<dbReference type="OrthoDB" id="284357at2759"/>
<evidence type="ECO:0000256" key="3">
    <source>
        <dbReference type="ARBA" id="ARBA00022448"/>
    </source>
</evidence>
<proteinExistence type="inferred from homology"/>
<dbReference type="GO" id="GO:0030150">
    <property type="term" value="P:protein import into mitochondrial matrix"/>
    <property type="evidence" value="ECO:0007669"/>
    <property type="project" value="InterPro"/>
</dbReference>
<evidence type="ECO:0000256" key="2">
    <source>
        <dbReference type="ARBA" id="ARBA00010917"/>
    </source>
</evidence>
<keyword evidence="12" id="KW-1185">Reference proteome</keyword>
<evidence type="ECO:0008006" key="13">
    <source>
        <dbReference type="Google" id="ProtNLM"/>
    </source>
</evidence>
<evidence type="ECO:0000256" key="1">
    <source>
        <dbReference type="ARBA" id="ARBA00004572"/>
    </source>
</evidence>
<dbReference type="EMBL" id="MBFT01000400">
    <property type="protein sequence ID" value="PVU91722.1"/>
    <property type="molecule type" value="Genomic_DNA"/>
</dbReference>
<dbReference type="Pfam" id="PF08038">
    <property type="entry name" value="Tom7"/>
    <property type="match status" value="1"/>
</dbReference>
<organism evidence="11 12">
    <name type="scientific">Furculomyces boomerangus</name>
    <dbReference type="NCBI Taxonomy" id="61424"/>
    <lineage>
        <taxon>Eukaryota</taxon>
        <taxon>Fungi</taxon>
        <taxon>Fungi incertae sedis</taxon>
        <taxon>Zoopagomycota</taxon>
        <taxon>Kickxellomycotina</taxon>
        <taxon>Harpellomycetes</taxon>
        <taxon>Harpellales</taxon>
        <taxon>Harpellaceae</taxon>
        <taxon>Furculomyces</taxon>
    </lineage>
</organism>
<dbReference type="PANTHER" id="PTHR34944">
    <property type="entry name" value="MITOCHONDRIAL IMPORT RECEPTOR SUBUNIT TOM7"/>
    <property type="match status" value="1"/>
</dbReference>
<comment type="similarity">
    <text evidence="2">Belongs to the Tom7 family.</text>
</comment>
<keyword evidence="6" id="KW-0653">Protein transport</keyword>